<dbReference type="Gene3D" id="3.40.50.1820">
    <property type="entry name" value="alpha/beta hydrolase"/>
    <property type="match status" value="1"/>
</dbReference>
<dbReference type="GO" id="GO:0016787">
    <property type="term" value="F:hydrolase activity"/>
    <property type="evidence" value="ECO:0007669"/>
    <property type="project" value="UniProtKB-KW"/>
</dbReference>
<dbReference type="AlphaFoldDB" id="A0AAE3IWR8"/>
<keyword evidence="1 3" id="KW-0378">Hydrolase</keyword>
<dbReference type="SUPFAM" id="SSF53474">
    <property type="entry name" value="alpha/beta-Hydrolases"/>
    <property type="match status" value="1"/>
</dbReference>
<dbReference type="InterPro" id="IPR049492">
    <property type="entry name" value="BD-FAE-like_dom"/>
</dbReference>
<protein>
    <submittedName>
        <fullName evidence="3">Alpha/beta hydrolase</fullName>
    </submittedName>
</protein>
<gene>
    <name evidence="3" type="ORF">OEV98_14805</name>
</gene>
<dbReference type="PANTHER" id="PTHR48081">
    <property type="entry name" value="AB HYDROLASE SUPERFAMILY PROTEIN C4A8.06C"/>
    <property type="match status" value="1"/>
</dbReference>
<dbReference type="InterPro" id="IPR029058">
    <property type="entry name" value="AB_hydrolase_fold"/>
</dbReference>
<evidence type="ECO:0000256" key="1">
    <source>
        <dbReference type="ARBA" id="ARBA00022801"/>
    </source>
</evidence>
<organism evidence="3 4">
    <name type="scientific">Perspicuibacillus lycopersici</name>
    <dbReference type="NCBI Taxonomy" id="1325689"/>
    <lineage>
        <taxon>Bacteria</taxon>
        <taxon>Bacillati</taxon>
        <taxon>Bacillota</taxon>
        <taxon>Bacilli</taxon>
        <taxon>Bacillales</taxon>
        <taxon>Bacillaceae</taxon>
        <taxon>Perspicuibacillus</taxon>
    </lineage>
</organism>
<dbReference type="InterPro" id="IPR050300">
    <property type="entry name" value="GDXG_lipolytic_enzyme"/>
</dbReference>
<sequence length="262" mass="28998">MLLWENGAPFAKGSEEEDRPTLIPYLINKKEKHGAIIVCPGGGYGFRADHEGEPVANWLNSIGISAFVLHYRVAPYRHPAPLVDAQRAIRTVRFYAEEWNIDPNKIGILGFSAGGHLASTAATLFDKKWSDPLDDIDLVSSRPNLAVLCYPVISLQHDAHIGSVQNLLGSNPDETLQAALSSENNVTAQTPPVFLWHTADDETVAVENSLMFAYSLSKHKIPYALHIFQNGRHGLGLAKEDLDVSQWTQMCESWLKQQGMVQ</sequence>
<keyword evidence="4" id="KW-1185">Reference proteome</keyword>
<dbReference type="Pfam" id="PF20434">
    <property type="entry name" value="BD-FAE"/>
    <property type="match status" value="1"/>
</dbReference>
<accession>A0AAE3IWR8</accession>
<reference evidence="3" key="1">
    <citation type="submission" date="2022-10" db="EMBL/GenBank/DDBJ databases">
        <title>Description of Fervidibacillus gen. nov. in the family Fervidibacillaceae fam. nov. with two species, Fervidibacillus albus sp. nov., and Fervidibacillus halotolerans sp. nov., isolated from tidal flat sediments.</title>
        <authorList>
            <person name="Kwon K.K."/>
            <person name="Yang S.-H."/>
        </authorList>
    </citation>
    <scope>NUCLEOTIDE SEQUENCE</scope>
    <source>
        <strain evidence="3">JCM 19140</strain>
    </source>
</reference>
<feature type="domain" description="BD-FAE-like" evidence="2">
    <location>
        <begin position="29"/>
        <end position="214"/>
    </location>
</feature>
<dbReference type="PANTHER" id="PTHR48081:SF6">
    <property type="entry name" value="PEPTIDASE S9 PROLYL OLIGOPEPTIDASE CATALYTIC DOMAIN-CONTAINING PROTEIN"/>
    <property type="match status" value="1"/>
</dbReference>
<dbReference type="EMBL" id="JAOUSF010000005">
    <property type="protein sequence ID" value="MCU9614811.1"/>
    <property type="molecule type" value="Genomic_DNA"/>
</dbReference>
<evidence type="ECO:0000313" key="3">
    <source>
        <dbReference type="EMBL" id="MCU9614811.1"/>
    </source>
</evidence>
<proteinExistence type="predicted"/>
<evidence type="ECO:0000259" key="2">
    <source>
        <dbReference type="Pfam" id="PF20434"/>
    </source>
</evidence>
<comment type="caution">
    <text evidence="3">The sequence shown here is derived from an EMBL/GenBank/DDBJ whole genome shotgun (WGS) entry which is preliminary data.</text>
</comment>
<evidence type="ECO:0000313" key="4">
    <source>
        <dbReference type="Proteomes" id="UP001209318"/>
    </source>
</evidence>
<name>A0AAE3IWR8_9BACI</name>
<dbReference type="Proteomes" id="UP001209318">
    <property type="component" value="Unassembled WGS sequence"/>
</dbReference>